<gene>
    <name evidence="2" type="ORF">FisN_31Hh019</name>
</gene>
<dbReference type="Proteomes" id="UP000198406">
    <property type="component" value="Unassembled WGS sequence"/>
</dbReference>
<evidence type="ECO:0000313" key="3">
    <source>
        <dbReference type="Proteomes" id="UP000198406"/>
    </source>
</evidence>
<feature type="compositionally biased region" description="Basic and acidic residues" evidence="1">
    <location>
        <begin position="1"/>
        <end position="10"/>
    </location>
</feature>
<dbReference type="EMBL" id="BDSP01000125">
    <property type="protein sequence ID" value="GAX18228.1"/>
    <property type="molecule type" value="Genomic_DNA"/>
</dbReference>
<dbReference type="InParanoid" id="A0A1Z5JWN4"/>
<organism evidence="2 3">
    <name type="scientific">Fistulifera solaris</name>
    <name type="common">Oleaginous diatom</name>
    <dbReference type="NCBI Taxonomy" id="1519565"/>
    <lineage>
        <taxon>Eukaryota</taxon>
        <taxon>Sar</taxon>
        <taxon>Stramenopiles</taxon>
        <taxon>Ochrophyta</taxon>
        <taxon>Bacillariophyta</taxon>
        <taxon>Bacillariophyceae</taxon>
        <taxon>Bacillariophycidae</taxon>
        <taxon>Naviculales</taxon>
        <taxon>Naviculaceae</taxon>
        <taxon>Fistulifera</taxon>
    </lineage>
</organism>
<reference evidence="2 3" key="1">
    <citation type="journal article" date="2015" name="Plant Cell">
        <title>Oil accumulation by the oleaginous diatom Fistulifera solaris as revealed by the genome and transcriptome.</title>
        <authorList>
            <person name="Tanaka T."/>
            <person name="Maeda Y."/>
            <person name="Veluchamy A."/>
            <person name="Tanaka M."/>
            <person name="Abida H."/>
            <person name="Marechal E."/>
            <person name="Bowler C."/>
            <person name="Muto M."/>
            <person name="Sunaga Y."/>
            <person name="Tanaka M."/>
            <person name="Yoshino T."/>
            <person name="Taniguchi T."/>
            <person name="Fukuda Y."/>
            <person name="Nemoto M."/>
            <person name="Matsumoto M."/>
            <person name="Wong P.S."/>
            <person name="Aburatani S."/>
            <person name="Fujibuchi W."/>
        </authorList>
    </citation>
    <scope>NUCLEOTIDE SEQUENCE [LARGE SCALE GENOMIC DNA]</scope>
    <source>
        <strain evidence="2 3">JPCC DA0580</strain>
    </source>
</reference>
<evidence type="ECO:0000313" key="2">
    <source>
        <dbReference type="EMBL" id="GAX18228.1"/>
    </source>
</evidence>
<evidence type="ECO:0000256" key="1">
    <source>
        <dbReference type="SAM" id="MobiDB-lite"/>
    </source>
</evidence>
<feature type="region of interest" description="Disordered" evidence="1">
    <location>
        <begin position="1"/>
        <end position="23"/>
    </location>
</feature>
<comment type="caution">
    <text evidence="2">The sequence shown here is derived from an EMBL/GenBank/DDBJ whole genome shotgun (WGS) entry which is preliminary data.</text>
</comment>
<dbReference type="AlphaFoldDB" id="A0A1Z5JWN4"/>
<keyword evidence="3" id="KW-1185">Reference proteome</keyword>
<sequence>MEHYDWRENEAYAQSPNPNAVGDPTKTTPATLLKPAIAFPSFFPYQNIPMSFVPRIFLFTLLGGTCQANDLFGGDRNTVGTFAKTCFNQLTTKTLDSGAERSFRLNQREWKVFEVFQSADIGCDCTLSCLDPNSRVDLYVTFERRVRLEDNWNGWACKETTAQNPQICKALVDEPDSVCRIAVHGYLFERRSSECTLTCTVDAAPCRDPLC</sequence>
<accession>A0A1Z5JWN4</accession>
<name>A0A1Z5JWN4_FISSO</name>
<proteinExistence type="predicted"/>
<protein>
    <submittedName>
        <fullName evidence="2">Uncharacterized protein</fullName>
    </submittedName>
</protein>